<evidence type="ECO:0000256" key="6">
    <source>
        <dbReference type="ARBA" id="ARBA00023136"/>
    </source>
</evidence>
<dbReference type="Pfam" id="PF00571">
    <property type="entry name" value="CBS"/>
    <property type="match status" value="2"/>
</dbReference>
<keyword evidence="6 8" id="KW-0472">Membrane</keyword>
<dbReference type="Gene3D" id="3.10.580.10">
    <property type="entry name" value="CBS-domain"/>
    <property type="match status" value="1"/>
</dbReference>
<feature type="domain" description="CBS" evidence="10">
    <location>
        <begin position="573"/>
        <end position="629"/>
    </location>
</feature>
<comment type="subcellular location">
    <subcellularLocation>
        <location evidence="1">Cell membrane</location>
        <topology evidence="1">Multi-pass membrane protein</topology>
    </subcellularLocation>
</comment>
<feature type="transmembrane region" description="Helical" evidence="8">
    <location>
        <begin position="136"/>
        <end position="157"/>
    </location>
</feature>
<evidence type="ECO:0000256" key="2">
    <source>
        <dbReference type="ARBA" id="ARBA00022448"/>
    </source>
</evidence>
<evidence type="ECO:0000256" key="4">
    <source>
        <dbReference type="ARBA" id="ARBA00022692"/>
    </source>
</evidence>
<feature type="transmembrane region" description="Helical" evidence="8">
    <location>
        <begin position="354"/>
        <end position="380"/>
    </location>
</feature>
<dbReference type="InterPro" id="IPR011701">
    <property type="entry name" value="MFS"/>
</dbReference>
<accession>A0A3N0B0F4</accession>
<evidence type="ECO:0000256" key="1">
    <source>
        <dbReference type="ARBA" id="ARBA00004651"/>
    </source>
</evidence>
<sequence>MKLTRKQFLMLAVMVFGTFVAILNQTVVTPALPSIMAETGVDASMAQWLTTGFTLVNAIMVPVTAYLTDRYKTRTLFAISMAVFALGSALAGWAVNFPVLLVGRLLQAAGAGVSMPLVMTTLMLTFPPERRGSAMGIFGIVIAFAPAVGPSVAGVVIDSYGYHVLFYAIAILSVLVVIASVAFIDKSMGGFKPDSTLDKPSVILSTLGFGGLLYGLSTIGSTGVNAADIVITLVGVIILVLFFRRQLRMEEPMLQVRVLANRKFLIGTIIGMLVQGSLLAAGILMPIYLQSYMGYSATISGLVILPGAVIMGAMGPIAGRLFDKHGPRVLSLIGMSLLTASTLAFAFLGDATGVIYLTVLYAVRMFSMSLVNMPINTWAMNALDNSLINHGTSVGNTLRQVAGSLGTAILVSVSTMATNMAAQTGMDGTHAGILGVNAAFFVGTLLCLIGLIITIVCVKDKPGERAAVDPDSRNRSTLERIMQRDVYTLPDTATVCDAVELFVNKHISAAPIVNAEGHAVGFISDGDVARVLAKRKTTFTDPVLFTQLTTDSDNDEFDDKAQRVMESNVCSIGARGVITVDVHTDLREVCRILGENHLKKIPVTDEGQLVGVVNRSDIAHYTMSKYLEARNQGEEARPVEA</sequence>
<dbReference type="InterPro" id="IPR004638">
    <property type="entry name" value="EmrB-like"/>
</dbReference>
<dbReference type="PANTHER" id="PTHR42718">
    <property type="entry name" value="MAJOR FACILITATOR SUPERFAMILY MULTIDRUG TRANSPORTER MFSC"/>
    <property type="match status" value="1"/>
</dbReference>
<feature type="transmembrane region" description="Helical" evidence="8">
    <location>
        <begin position="434"/>
        <end position="458"/>
    </location>
</feature>
<name>A0A3N0B0F4_9ACTN</name>
<proteinExistence type="predicted"/>
<feature type="transmembrane region" description="Helical" evidence="8">
    <location>
        <begin position="101"/>
        <end position="124"/>
    </location>
</feature>
<keyword evidence="5 8" id="KW-1133">Transmembrane helix</keyword>
<dbReference type="PANTHER" id="PTHR42718:SF24">
    <property type="entry name" value="MAJOR FACILITATOR SUPERFAMILY (MFS) PROFILE DOMAIN-CONTAINING PROTEIN"/>
    <property type="match status" value="1"/>
</dbReference>
<feature type="transmembrane region" description="Helical" evidence="8">
    <location>
        <begin position="401"/>
        <end position="422"/>
    </location>
</feature>
<feature type="transmembrane region" description="Helical" evidence="8">
    <location>
        <begin position="7"/>
        <end position="28"/>
    </location>
</feature>
<evidence type="ECO:0000313" key="11">
    <source>
        <dbReference type="EMBL" id="RNL40330.1"/>
    </source>
</evidence>
<dbReference type="InterPro" id="IPR020846">
    <property type="entry name" value="MFS_dom"/>
</dbReference>
<dbReference type="EMBL" id="QIBX01000007">
    <property type="protein sequence ID" value="RNL40330.1"/>
    <property type="molecule type" value="Genomic_DNA"/>
</dbReference>
<dbReference type="PROSITE" id="PS51371">
    <property type="entry name" value="CBS"/>
    <property type="match status" value="2"/>
</dbReference>
<feature type="transmembrane region" description="Helical" evidence="8">
    <location>
        <begin position="222"/>
        <end position="243"/>
    </location>
</feature>
<dbReference type="Pfam" id="PF07690">
    <property type="entry name" value="MFS_1"/>
    <property type="match status" value="1"/>
</dbReference>
<feature type="domain" description="Major facilitator superfamily (MFS) profile" evidence="9">
    <location>
        <begin position="10"/>
        <end position="462"/>
    </location>
</feature>
<keyword evidence="4 8" id="KW-0812">Transmembrane</keyword>
<feature type="domain" description="CBS" evidence="10">
    <location>
        <begin position="482"/>
        <end position="538"/>
    </location>
</feature>
<feature type="transmembrane region" description="Helical" evidence="8">
    <location>
        <begin position="48"/>
        <end position="68"/>
    </location>
</feature>
<dbReference type="NCBIfam" id="TIGR00711">
    <property type="entry name" value="efflux_EmrB"/>
    <property type="match status" value="1"/>
</dbReference>
<dbReference type="Gene3D" id="1.20.1250.20">
    <property type="entry name" value="MFS general substrate transporter like domains"/>
    <property type="match status" value="1"/>
</dbReference>
<dbReference type="RefSeq" id="WP_123208686.1">
    <property type="nucleotide sequence ID" value="NZ_JBHTHO010000029.1"/>
</dbReference>
<dbReference type="PROSITE" id="PS50850">
    <property type="entry name" value="MFS"/>
    <property type="match status" value="1"/>
</dbReference>
<dbReference type="InterPro" id="IPR000644">
    <property type="entry name" value="CBS_dom"/>
</dbReference>
<keyword evidence="12" id="KW-1185">Reference proteome</keyword>
<dbReference type="GO" id="GO:0022857">
    <property type="term" value="F:transmembrane transporter activity"/>
    <property type="evidence" value="ECO:0007669"/>
    <property type="project" value="InterPro"/>
</dbReference>
<dbReference type="GO" id="GO:0005886">
    <property type="term" value="C:plasma membrane"/>
    <property type="evidence" value="ECO:0007669"/>
    <property type="project" value="UniProtKB-SubCell"/>
</dbReference>
<evidence type="ECO:0000259" key="10">
    <source>
        <dbReference type="PROSITE" id="PS51371"/>
    </source>
</evidence>
<dbReference type="SUPFAM" id="SSF103473">
    <property type="entry name" value="MFS general substrate transporter"/>
    <property type="match status" value="1"/>
</dbReference>
<dbReference type="Gene3D" id="1.20.1720.10">
    <property type="entry name" value="Multidrug resistance protein D"/>
    <property type="match status" value="1"/>
</dbReference>
<evidence type="ECO:0000256" key="3">
    <source>
        <dbReference type="ARBA" id="ARBA00022475"/>
    </source>
</evidence>
<dbReference type="SMART" id="SM00116">
    <property type="entry name" value="CBS"/>
    <property type="match status" value="2"/>
</dbReference>
<feature type="transmembrane region" description="Helical" evidence="8">
    <location>
        <begin position="163"/>
        <end position="184"/>
    </location>
</feature>
<gene>
    <name evidence="11" type="ORF">DMP06_05185</name>
</gene>
<evidence type="ECO:0000313" key="12">
    <source>
        <dbReference type="Proteomes" id="UP000269591"/>
    </source>
</evidence>
<dbReference type="OrthoDB" id="9812221at2"/>
<dbReference type="InterPro" id="IPR036259">
    <property type="entry name" value="MFS_trans_sf"/>
</dbReference>
<dbReference type="CDD" id="cd17503">
    <property type="entry name" value="MFS_LmrB_MDR_like"/>
    <property type="match status" value="1"/>
</dbReference>
<dbReference type="Proteomes" id="UP000269591">
    <property type="component" value="Unassembled WGS sequence"/>
</dbReference>
<keyword evidence="7" id="KW-0129">CBS domain</keyword>
<feature type="transmembrane region" description="Helical" evidence="8">
    <location>
        <begin position="75"/>
        <end position="95"/>
    </location>
</feature>
<feature type="transmembrane region" description="Helical" evidence="8">
    <location>
        <begin position="264"/>
        <end position="289"/>
    </location>
</feature>
<dbReference type="PRINTS" id="PR01036">
    <property type="entry name" value="TCRTETB"/>
</dbReference>
<evidence type="ECO:0000256" key="5">
    <source>
        <dbReference type="ARBA" id="ARBA00022989"/>
    </source>
</evidence>
<dbReference type="AlphaFoldDB" id="A0A3N0B0F4"/>
<evidence type="ECO:0000256" key="7">
    <source>
        <dbReference type="PROSITE-ProRule" id="PRU00703"/>
    </source>
</evidence>
<reference evidence="12" key="1">
    <citation type="submission" date="2018-05" db="EMBL/GenBank/DDBJ databases">
        <title>Genome Sequencing of selected type strains of the family Eggerthellaceae.</title>
        <authorList>
            <person name="Danylec N."/>
            <person name="Stoll D.A."/>
            <person name="Doetsch A."/>
            <person name="Huch M."/>
        </authorList>
    </citation>
    <scope>NUCLEOTIDE SEQUENCE [LARGE SCALE GENOMIC DNA]</scope>
    <source>
        <strain evidence="12">DSM 24851</strain>
    </source>
</reference>
<dbReference type="InterPro" id="IPR046342">
    <property type="entry name" value="CBS_dom_sf"/>
</dbReference>
<feature type="transmembrane region" description="Helical" evidence="8">
    <location>
        <begin position="329"/>
        <end position="348"/>
    </location>
</feature>
<comment type="caution">
    <text evidence="11">The sequence shown here is derived from an EMBL/GenBank/DDBJ whole genome shotgun (WGS) entry which is preliminary data.</text>
</comment>
<organism evidence="11 12">
    <name type="scientific">Slackia equolifaciens</name>
    <dbReference type="NCBI Taxonomy" id="498718"/>
    <lineage>
        <taxon>Bacteria</taxon>
        <taxon>Bacillati</taxon>
        <taxon>Actinomycetota</taxon>
        <taxon>Coriobacteriia</taxon>
        <taxon>Eggerthellales</taxon>
        <taxon>Eggerthellaceae</taxon>
        <taxon>Slackia</taxon>
    </lineage>
</organism>
<keyword evidence="3" id="KW-1003">Cell membrane</keyword>
<evidence type="ECO:0000259" key="9">
    <source>
        <dbReference type="PROSITE" id="PS50850"/>
    </source>
</evidence>
<feature type="transmembrane region" description="Helical" evidence="8">
    <location>
        <begin position="295"/>
        <end position="317"/>
    </location>
</feature>
<dbReference type="SUPFAM" id="SSF54631">
    <property type="entry name" value="CBS-domain pair"/>
    <property type="match status" value="1"/>
</dbReference>
<keyword evidence="2" id="KW-0813">Transport</keyword>
<evidence type="ECO:0000256" key="8">
    <source>
        <dbReference type="SAM" id="Phobius"/>
    </source>
</evidence>
<protein>
    <submittedName>
        <fullName evidence="11">Multidrug MFS transporter</fullName>
    </submittedName>
</protein>
<feature type="transmembrane region" description="Helical" evidence="8">
    <location>
        <begin position="196"/>
        <end position="216"/>
    </location>
</feature>